<protein>
    <submittedName>
        <fullName evidence="2">Glucose 1-dehydrogenase-like</fullName>
    </submittedName>
</protein>
<dbReference type="InterPro" id="IPR036291">
    <property type="entry name" value="NAD(P)-bd_dom_sf"/>
</dbReference>
<dbReference type="PANTHER" id="PTHR43975:SF2">
    <property type="entry name" value="EG:BACR7A4.14 PROTEIN-RELATED"/>
    <property type="match status" value="1"/>
</dbReference>
<proteinExistence type="predicted"/>
<dbReference type="SUPFAM" id="SSF51735">
    <property type="entry name" value="NAD(P)-binding Rossmann-fold domains"/>
    <property type="match status" value="1"/>
</dbReference>
<dbReference type="Gene3D" id="3.40.50.720">
    <property type="entry name" value="NAD(P)-binding Rossmann-like Domain"/>
    <property type="match status" value="1"/>
</dbReference>
<keyword evidence="1" id="KW-1185">Reference proteome</keyword>
<dbReference type="PANTHER" id="PTHR43975">
    <property type="entry name" value="ZGC:101858"/>
    <property type="match status" value="1"/>
</dbReference>
<evidence type="ECO:0000313" key="2">
    <source>
        <dbReference type="RefSeq" id="XP_012942203.1"/>
    </source>
</evidence>
<reference evidence="2" key="1">
    <citation type="submission" date="2025-08" db="UniProtKB">
        <authorList>
            <consortium name="RefSeq"/>
        </authorList>
    </citation>
    <scope>IDENTIFICATION</scope>
</reference>
<dbReference type="RefSeq" id="XP_012942203.1">
    <property type="nucleotide sequence ID" value="XM_013086749.2"/>
</dbReference>
<dbReference type="Pfam" id="PF00106">
    <property type="entry name" value="adh_short"/>
    <property type="match status" value="1"/>
</dbReference>
<name>A0ABM1A790_APLCA</name>
<sequence>MAPRFEGKVAVVTGASSGIGEAIVIKLAEEGAKITLCGRDVARLELALGKCAQASKGHPERFVAVSGDVCDDDYLKKILSETIKTFGRLDIVVPNAGAGDVARTEFNITSDDFNEAIDINLKSVFS</sequence>
<dbReference type="GeneID" id="101864171"/>
<dbReference type="PRINTS" id="PR00081">
    <property type="entry name" value="GDHRDH"/>
</dbReference>
<dbReference type="Proteomes" id="UP000694888">
    <property type="component" value="Unplaced"/>
</dbReference>
<organism evidence="1 2">
    <name type="scientific">Aplysia californica</name>
    <name type="common">California sea hare</name>
    <dbReference type="NCBI Taxonomy" id="6500"/>
    <lineage>
        <taxon>Eukaryota</taxon>
        <taxon>Metazoa</taxon>
        <taxon>Spiralia</taxon>
        <taxon>Lophotrochozoa</taxon>
        <taxon>Mollusca</taxon>
        <taxon>Gastropoda</taxon>
        <taxon>Heterobranchia</taxon>
        <taxon>Euthyneura</taxon>
        <taxon>Tectipleura</taxon>
        <taxon>Aplysiida</taxon>
        <taxon>Aplysioidea</taxon>
        <taxon>Aplysiidae</taxon>
        <taxon>Aplysia</taxon>
    </lineage>
</organism>
<accession>A0ABM1A790</accession>
<evidence type="ECO:0000313" key="1">
    <source>
        <dbReference type="Proteomes" id="UP000694888"/>
    </source>
</evidence>
<gene>
    <name evidence="2" type="primary">LOC101864171</name>
</gene>
<dbReference type="InterPro" id="IPR002347">
    <property type="entry name" value="SDR_fam"/>
</dbReference>